<dbReference type="PANTHER" id="PTHR45820:SF5">
    <property type="entry name" value="DIFFUSION FACILITATOR FAMILY METAL ION TRANSPORTER, PUTATIVE-RELATED"/>
    <property type="match status" value="1"/>
</dbReference>
<dbReference type="AlphaFoldDB" id="A0A3E2HDX5"/>
<dbReference type="OMA" id="CFTIFVD"/>
<dbReference type="GO" id="GO:0005385">
    <property type="term" value="F:zinc ion transmembrane transporter activity"/>
    <property type="evidence" value="ECO:0007669"/>
    <property type="project" value="TreeGrafter"/>
</dbReference>
<proteinExistence type="inferred from homology"/>
<comment type="similarity">
    <text evidence="2">Belongs to the cation diffusion facilitator (CDF) transporter (TC 2.A.4) family. SLC30A subfamily.</text>
</comment>
<evidence type="ECO:0000256" key="2">
    <source>
        <dbReference type="ARBA" id="ARBA00008873"/>
    </source>
</evidence>
<reference evidence="11 12" key="1">
    <citation type="submission" date="2018-05" db="EMBL/GenBank/DDBJ databases">
        <title>Draft genome sequence of Scytalidium lignicola DSM 105466, a ubiquitous saprotrophic fungus.</title>
        <authorList>
            <person name="Buettner E."/>
            <person name="Gebauer A.M."/>
            <person name="Hofrichter M."/>
            <person name="Liers C."/>
            <person name="Kellner H."/>
        </authorList>
    </citation>
    <scope>NUCLEOTIDE SEQUENCE [LARGE SCALE GENOMIC DNA]</scope>
    <source>
        <strain evidence="11 12">DSM 105466</strain>
    </source>
</reference>
<dbReference type="GO" id="GO:0006882">
    <property type="term" value="P:intracellular zinc ion homeostasis"/>
    <property type="evidence" value="ECO:0007669"/>
    <property type="project" value="TreeGrafter"/>
</dbReference>
<dbReference type="SUPFAM" id="SSF161111">
    <property type="entry name" value="Cation efflux protein transmembrane domain-like"/>
    <property type="match status" value="1"/>
</dbReference>
<sequence length="302" mass="33101">MSQRPHSPKDLSFGWQRAQLLGAFFNGVFLLALGVSIFLQSIERFISLQKVENPKLILIMGCVGLALNVISIIFLHEHDEHKSEAGNNMELSQLVDTAHYHSDHRHKITASKHKGYDLGIMGVLVHIIGDAVNNLCVIIATLVVWRTKLPGRFYADPGVSIVTAVLILLSAVPLVKNSGLILLQSVPLGVDLDDVKHDLEKIPGVTSVHELHAWRLSQNKALASAHVITSDHSLENFMDKAQLINECLHAYGIHSATVQPELASLTRKEAETGPLSLRQRPVKNSGCRINCGTLCEDLTCCG</sequence>
<protein>
    <submittedName>
        <fullName evidence="11">Uncharacterized protein</fullName>
    </submittedName>
</protein>
<evidence type="ECO:0000256" key="6">
    <source>
        <dbReference type="ARBA" id="ARBA00022989"/>
    </source>
</evidence>
<evidence type="ECO:0000256" key="4">
    <source>
        <dbReference type="ARBA" id="ARBA00022692"/>
    </source>
</evidence>
<dbReference type="Gene3D" id="1.20.1510.10">
    <property type="entry name" value="Cation efflux protein transmembrane domain"/>
    <property type="match status" value="1"/>
</dbReference>
<name>A0A3E2HDX5_SCYLI</name>
<dbReference type="GO" id="GO:0016020">
    <property type="term" value="C:membrane"/>
    <property type="evidence" value="ECO:0007669"/>
    <property type="project" value="UniProtKB-SubCell"/>
</dbReference>
<dbReference type="Pfam" id="PF16916">
    <property type="entry name" value="ZT_dimer"/>
    <property type="match status" value="1"/>
</dbReference>
<feature type="transmembrane region" description="Helical" evidence="8">
    <location>
        <begin position="157"/>
        <end position="175"/>
    </location>
</feature>
<evidence type="ECO:0000256" key="5">
    <source>
        <dbReference type="ARBA" id="ARBA00022833"/>
    </source>
</evidence>
<comment type="subcellular location">
    <subcellularLocation>
        <location evidence="1">Membrane</location>
        <topology evidence="1">Multi-pass membrane protein</topology>
    </subcellularLocation>
</comment>
<feature type="domain" description="Cation efflux protein transmembrane" evidence="9">
    <location>
        <begin position="7"/>
        <end position="183"/>
    </location>
</feature>
<evidence type="ECO:0000256" key="7">
    <source>
        <dbReference type="ARBA" id="ARBA00023136"/>
    </source>
</evidence>
<feature type="domain" description="Cation efflux protein cytoplasmic" evidence="10">
    <location>
        <begin position="189"/>
        <end position="261"/>
    </location>
</feature>
<feature type="non-terminal residue" evidence="11">
    <location>
        <position position="1"/>
    </location>
</feature>
<keyword evidence="12" id="KW-1185">Reference proteome</keyword>
<feature type="non-terminal residue" evidence="11">
    <location>
        <position position="302"/>
    </location>
</feature>
<dbReference type="PANTHER" id="PTHR45820">
    <property type="entry name" value="FI23527P1"/>
    <property type="match status" value="1"/>
</dbReference>
<dbReference type="InterPro" id="IPR027470">
    <property type="entry name" value="Cation_efflux_CTD"/>
</dbReference>
<dbReference type="SUPFAM" id="SSF160240">
    <property type="entry name" value="Cation efflux protein cytoplasmic domain-like"/>
    <property type="match status" value="1"/>
</dbReference>
<feature type="transmembrane region" description="Helical" evidence="8">
    <location>
        <begin position="118"/>
        <end position="145"/>
    </location>
</feature>
<dbReference type="Pfam" id="PF01545">
    <property type="entry name" value="Cation_efflux"/>
    <property type="match status" value="1"/>
</dbReference>
<evidence type="ECO:0000256" key="1">
    <source>
        <dbReference type="ARBA" id="ARBA00004141"/>
    </source>
</evidence>
<keyword evidence="6 8" id="KW-1133">Transmembrane helix</keyword>
<dbReference type="InterPro" id="IPR002524">
    <property type="entry name" value="Cation_efflux"/>
</dbReference>
<evidence type="ECO:0000313" key="12">
    <source>
        <dbReference type="Proteomes" id="UP000258309"/>
    </source>
</evidence>
<keyword evidence="7 8" id="KW-0472">Membrane</keyword>
<dbReference type="InterPro" id="IPR058533">
    <property type="entry name" value="Cation_efflux_TM"/>
</dbReference>
<comment type="caution">
    <text evidence="11">The sequence shown here is derived from an EMBL/GenBank/DDBJ whole genome shotgun (WGS) entry which is preliminary data.</text>
</comment>
<gene>
    <name evidence="11" type="ORF">B7463_g4749</name>
</gene>
<organism evidence="11 12">
    <name type="scientific">Scytalidium lignicola</name>
    <name type="common">Hyphomycete</name>
    <dbReference type="NCBI Taxonomy" id="5539"/>
    <lineage>
        <taxon>Eukaryota</taxon>
        <taxon>Fungi</taxon>
        <taxon>Dikarya</taxon>
        <taxon>Ascomycota</taxon>
        <taxon>Pezizomycotina</taxon>
        <taxon>Leotiomycetes</taxon>
        <taxon>Leotiomycetes incertae sedis</taxon>
        <taxon>Scytalidium</taxon>
    </lineage>
</organism>
<feature type="transmembrane region" description="Helical" evidence="8">
    <location>
        <begin position="54"/>
        <end position="75"/>
    </location>
</feature>
<dbReference type="InterPro" id="IPR036837">
    <property type="entry name" value="Cation_efflux_CTD_sf"/>
</dbReference>
<dbReference type="STRING" id="5539.A0A3E2HDX5"/>
<dbReference type="InterPro" id="IPR027469">
    <property type="entry name" value="Cation_efflux_TMD_sf"/>
</dbReference>
<evidence type="ECO:0000256" key="3">
    <source>
        <dbReference type="ARBA" id="ARBA00022448"/>
    </source>
</evidence>
<keyword evidence="3" id="KW-0813">Transport</keyword>
<evidence type="ECO:0000259" key="10">
    <source>
        <dbReference type="Pfam" id="PF16916"/>
    </source>
</evidence>
<accession>A0A3E2HDX5</accession>
<dbReference type="OrthoDB" id="9944568at2759"/>
<evidence type="ECO:0000256" key="8">
    <source>
        <dbReference type="SAM" id="Phobius"/>
    </source>
</evidence>
<evidence type="ECO:0000313" key="11">
    <source>
        <dbReference type="EMBL" id="RFU31609.1"/>
    </source>
</evidence>
<keyword evidence="4 8" id="KW-0812">Transmembrane</keyword>
<keyword evidence="5" id="KW-0862">Zinc</keyword>
<feature type="transmembrane region" description="Helical" evidence="8">
    <location>
        <begin position="20"/>
        <end position="42"/>
    </location>
</feature>
<dbReference type="Proteomes" id="UP000258309">
    <property type="component" value="Unassembled WGS sequence"/>
</dbReference>
<evidence type="ECO:0000259" key="9">
    <source>
        <dbReference type="Pfam" id="PF01545"/>
    </source>
</evidence>
<dbReference type="EMBL" id="NCSJ02000072">
    <property type="protein sequence ID" value="RFU31609.1"/>
    <property type="molecule type" value="Genomic_DNA"/>
</dbReference>
<dbReference type="NCBIfam" id="TIGR01297">
    <property type="entry name" value="CDF"/>
    <property type="match status" value="1"/>
</dbReference>